<gene>
    <name evidence="1" type="ORF">NN4_70120</name>
</gene>
<dbReference type="AlphaFoldDB" id="A0A511MPF3"/>
<dbReference type="PANTHER" id="PTHR34613:SF1">
    <property type="entry name" value="SLL6017 PROTEIN"/>
    <property type="match status" value="1"/>
</dbReference>
<dbReference type="RefSeq" id="WP_147140111.1">
    <property type="nucleotide sequence ID" value="NZ_BJXA01000070.1"/>
</dbReference>
<organism evidence="1 2">
    <name type="scientific">Nocardia ninae NBRC 108245</name>
    <dbReference type="NCBI Taxonomy" id="1210091"/>
    <lineage>
        <taxon>Bacteria</taxon>
        <taxon>Bacillati</taxon>
        <taxon>Actinomycetota</taxon>
        <taxon>Actinomycetes</taxon>
        <taxon>Mycobacteriales</taxon>
        <taxon>Nocardiaceae</taxon>
        <taxon>Nocardia</taxon>
    </lineage>
</organism>
<protein>
    <recommendedName>
        <fullName evidence="3">DUF4351 domain-containing protein</fullName>
    </recommendedName>
</protein>
<evidence type="ECO:0000313" key="1">
    <source>
        <dbReference type="EMBL" id="GEM42493.1"/>
    </source>
</evidence>
<proteinExistence type="predicted"/>
<evidence type="ECO:0008006" key="3">
    <source>
        <dbReference type="Google" id="ProtNLM"/>
    </source>
</evidence>
<dbReference type="OrthoDB" id="4560627at2"/>
<reference evidence="1 2" key="1">
    <citation type="submission" date="2019-07" db="EMBL/GenBank/DDBJ databases">
        <title>Whole genome shotgun sequence of Nocardia ninae NBRC 108245.</title>
        <authorList>
            <person name="Hosoyama A."/>
            <person name="Uohara A."/>
            <person name="Ohji S."/>
            <person name="Ichikawa N."/>
        </authorList>
    </citation>
    <scope>NUCLEOTIDE SEQUENCE [LARGE SCALE GENOMIC DNA]</scope>
    <source>
        <strain evidence="1 2">NBRC 108245</strain>
    </source>
</reference>
<sequence>MPSIHHEAPLELLRHNPELAAALLADTGIRLPTGATATISDSNLSTCNPPEFRADAVTLLRGIDGDKLAVITESQSAPPKRGKRRAWPAYVAVAQSQHDCDAVLVVIAASPATAHACSRTIHTGHPGFSLAPIVIGPHNTPDPTDPAFARVAPELTVLAALTHALDLSEDANRRLVLDKLATLDRETRTTYTRFVRHAASDAARKALEELMASPTYRDDWVDGLLDQGRAEGEARGEAKMLLRALVARGFAVSDDLRARVLSTSDTEQLEAWMDKAAVADSLDVVFGD</sequence>
<comment type="caution">
    <text evidence="1">The sequence shown here is derived from an EMBL/GenBank/DDBJ whole genome shotgun (WGS) entry which is preliminary data.</text>
</comment>
<accession>A0A511MPF3</accession>
<name>A0A511MPF3_9NOCA</name>
<dbReference type="Proteomes" id="UP000321424">
    <property type="component" value="Unassembled WGS sequence"/>
</dbReference>
<evidence type="ECO:0000313" key="2">
    <source>
        <dbReference type="Proteomes" id="UP000321424"/>
    </source>
</evidence>
<dbReference type="PANTHER" id="PTHR34613">
    <property type="entry name" value="SLL0800 PROTEIN"/>
    <property type="match status" value="1"/>
</dbReference>
<keyword evidence="2" id="KW-1185">Reference proteome</keyword>
<dbReference type="EMBL" id="BJXA01000070">
    <property type="protein sequence ID" value="GEM42493.1"/>
    <property type="molecule type" value="Genomic_DNA"/>
</dbReference>